<keyword evidence="4" id="KW-0396">Initiation factor</keyword>
<dbReference type="PANTHER" id="PTHR45859:SF1">
    <property type="entry name" value="TRANSLATION INITIATION FACTOR EIF-2B SUBUNIT BETA"/>
    <property type="match status" value="1"/>
</dbReference>
<evidence type="ECO:0000256" key="5">
    <source>
        <dbReference type="ARBA" id="ARBA00022917"/>
    </source>
</evidence>
<dbReference type="SUPFAM" id="SSF100950">
    <property type="entry name" value="NagB/RpiA/CoA transferase-like"/>
    <property type="match status" value="1"/>
</dbReference>
<feature type="compositionally biased region" description="Polar residues" evidence="11">
    <location>
        <begin position="115"/>
        <end position="129"/>
    </location>
</feature>
<evidence type="ECO:0000256" key="4">
    <source>
        <dbReference type="ARBA" id="ARBA00022540"/>
    </source>
</evidence>
<feature type="compositionally biased region" description="Low complexity" evidence="11">
    <location>
        <begin position="175"/>
        <end position="185"/>
    </location>
</feature>
<evidence type="ECO:0000313" key="13">
    <source>
        <dbReference type="Proteomes" id="UP001161017"/>
    </source>
</evidence>
<keyword evidence="10" id="KW-0175">Coiled coil</keyword>
<dbReference type="AlphaFoldDB" id="A0AA43QKA0"/>
<dbReference type="GO" id="GO:0005085">
    <property type="term" value="F:guanyl-nucleotide exchange factor activity"/>
    <property type="evidence" value="ECO:0007669"/>
    <property type="project" value="TreeGrafter"/>
</dbReference>
<dbReference type="Proteomes" id="UP001161017">
    <property type="component" value="Unassembled WGS sequence"/>
</dbReference>
<evidence type="ECO:0000256" key="11">
    <source>
        <dbReference type="SAM" id="MobiDB-lite"/>
    </source>
</evidence>
<dbReference type="Gene3D" id="3.40.50.10470">
    <property type="entry name" value="Translation initiation factor eif-2b, domain 2"/>
    <property type="match status" value="1"/>
</dbReference>
<keyword evidence="5" id="KW-0648">Protein biosynthesis</keyword>
<dbReference type="GO" id="GO:0003743">
    <property type="term" value="F:translation initiation factor activity"/>
    <property type="evidence" value="ECO:0007669"/>
    <property type="project" value="UniProtKB-KW"/>
</dbReference>
<sequence length="466" mass="49708">MAPRTGGGTPSALDLLKSHHRNKTLPVDASIEELITLLRRRQIQGSRECAEATAFLLQRVIGSLDNHDVSSLLESVQALGRRLEAASPKELAIGNVVRRVLGLIREEVEEDRENGSNGATEEPSSSSPVTVRPESYASSSLDPTTGQQASASTTSETTQPPPAGRMQTSLGNAGSGSMFSLLSQSTSTSKSANTLAFQSPSLHVTTPTEPISNNVNTRDLRAEVLEGLEELLDEIRQADDQIAGYALEHIHSREIILINSTSRTVQKFLLKAAAKRKYTVVQAANQSDGQICSYQTPSARPPSKMTAQGPFISSLTAAGISVIVVPDSAVFALMARINKVVIDASFILADGSFVAPAGSLAIAKAAKLHKNPIVALGGVYKISPIYPFTARAFLETGDTNEVTILGRQDLMKECAVQNPLSDYLSVGLVDLYISNLGGLVPASIYQVVSDHYRMEDLDLGGMKPEA</sequence>
<evidence type="ECO:0000256" key="7">
    <source>
        <dbReference type="ARBA" id="ARBA00044228"/>
    </source>
</evidence>
<evidence type="ECO:0000313" key="12">
    <source>
        <dbReference type="EMBL" id="MDI1487282.1"/>
    </source>
</evidence>
<evidence type="ECO:0000256" key="3">
    <source>
        <dbReference type="ARBA" id="ARBA00022490"/>
    </source>
</evidence>
<evidence type="ECO:0000256" key="10">
    <source>
        <dbReference type="SAM" id="Coils"/>
    </source>
</evidence>
<feature type="compositionally biased region" description="Low complexity" evidence="11">
    <location>
        <begin position="144"/>
        <end position="158"/>
    </location>
</feature>
<dbReference type="InterPro" id="IPR042529">
    <property type="entry name" value="IF_2B-like_C"/>
</dbReference>
<dbReference type="GO" id="GO:0005829">
    <property type="term" value="C:cytosol"/>
    <property type="evidence" value="ECO:0007669"/>
    <property type="project" value="UniProtKB-SubCell"/>
</dbReference>
<dbReference type="PANTHER" id="PTHR45859">
    <property type="entry name" value="TRANSLATION INITIATION FACTOR EIF-2B SUBUNIT BETA"/>
    <property type="match status" value="1"/>
</dbReference>
<evidence type="ECO:0000256" key="1">
    <source>
        <dbReference type="ARBA" id="ARBA00004514"/>
    </source>
</evidence>
<dbReference type="EMBL" id="JAPUFD010000005">
    <property type="protein sequence ID" value="MDI1487282.1"/>
    <property type="molecule type" value="Genomic_DNA"/>
</dbReference>
<evidence type="ECO:0000256" key="2">
    <source>
        <dbReference type="ARBA" id="ARBA00007251"/>
    </source>
</evidence>
<evidence type="ECO:0000256" key="9">
    <source>
        <dbReference type="RuleBase" id="RU003814"/>
    </source>
</evidence>
<evidence type="ECO:0000256" key="8">
    <source>
        <dbReference type="ARBA" id="ARBA00046432"/>
    </source>
</evidence>
<dbReference type="InterPro" id="IPR000649">
    <property type="entry name" value="IF-2B-related"/>
</dbReference>
<protein>
    <recommendedName>
        <fullName evidence="6">Translation initiation factor eIF2B subunit beta</fullName>
    </recommendedName>
    <alternativeName>
        <fullName evidence="7">eIF2B GDP-GTP exchange factor subunit beta</fullName>
    </alternativeName>
</protein>
<dbReference type="Pfam" id="PF01008">
    <property type="entry name" value="IF-2B"/>
    <property type="match status" value="1"/>
</dbReference>
<feature type="region of interest" description="Disordered" evidence="11">
    <location>
        <begin position="109"/>
        <end position="185"/>
    </location>
</feature>
<organism evidence="12 13">
    <name type="scientific">Ramalina farinacea</name>
    <dbReference type="NCBI Taxonomy" id="258253"/>
    <lineage>
        <taxon>Eukaryota</taxon>
        <taxon>Fungi</taxon>
        <taxon>Dikarya</taxon>
        <taxon>Ascomycota</taxon>
        <taxon>Pezizomycotina</taxon>
        <taxon>Lecanoromycetes</taxon>
        <taxon>OSLEUM clade</taxon>
        <taxon>Lecanoromycetidae</taxon>
        <taxon>Lecanorales</taxon>
        <taxon>Lecanorineae</taxon>
        <taxon>Ramalinaceae</taxon>
        <taxon>Ramalina</taxon>
    </lineage>
</organism>
<feature type="coiled-coil region" evidence="10">
    <location>
        <begin position="221"/>
        <end position="248"/>
    </location>
</feature>
<comment type="subcellular location">
    <subcellularLocation>
        <location evidence="1">Cytoplasm</location>
        <location evidence="1">Cytosol</location>
    </subcellularLocation>
</comment>
<proteinExistence type="inferred from homology"/>
<reference evidence="12" key="1">
    <citation type="journal article" date="2023" name="Genome Biol. Evol.">
        <title>First Whole Genome Sequence and Flow Cytometry Genome Size Data for the Lichen-Forming Fungus Ramalina farinacea (Ascomycota).</title>
        <authorList>
            <person name="Llewellyn T."/>
            <person name="Mian S."/>
            <person name="Hill R."/>
            <person name="Leitch I.J."/>
            <person name="Gaya E."/>
        </authorList>
    </citation>
    <scope>NUCLEOTIDE SEQUENCE</scope>
    <source>
        <strain evidence="12">LIQ254RAFAR</strain>
    </source>
</reference>
<dbReference type="InterPro" id="IPR037171">
    <property type="entry name" value="NagB/RpiA_transferase-like"/>
</dbReference>
<comment type="subunit">
    <text evidence="8">Component of the translation initiation factor 2B (eIF2B) complex which is a heterodecamer of two sets of five different subunits: alpha, beta, gamma, delta and epsilon. Subunits alpha, beta and delta comprise a regulatory subcomplex and subunits epsilon and gamma comprise a catalytic subcomplex. Within the complex, the hexameric regulatory complex resides at the center, with the two heterodimeric catalytic subcomplexes bound on opposite sides.</text>
</comment>
<comment type="similarity">
    <text evidence="2 9">Belongs to the eIF-2B alpha/beta/delta subunits family.</text>
</comment>
<keyword evidence="3" id="KW-0963">Cytoplasm</keyword>
<name>A0AA43QKA0_9LECA</name>
<keyword evidence="13" id="KW-1185">Reference proteome</keyword>
<accession>A0AA43QKA0</accession>
<gene>
    <name evidence="12" type="primary">GCD7</name>
    <name evidence="12" type="ORF">OHK93_006551</name>
</gene>
<comment type="caution">
    <text evidence="12">The sequence shown here is derived from an EMBL/GenBank/DDBJ whole genome shotgun (WGS) entry which is preliminary data.</text>
</comment>
<dbReference type="GO" id="GO:0005851">
    <property type="term" value="C:eukaryotic translation initiation factor 2B complex"/>
    <property type="evidence" value="ECO:0007669"/>
    <property type="project" value="TreeGrafter"/>
</dbReference>
<evidence type="ECO:0000256" key="6">
    <source>
        <dbReference type="ARBA" id="ARBA00044122"/>
    </source>
</evidence>
<dbReference type="InterPro" id="IPR051855">
    <property type="entry name" value="eIF2B_beta_subunit"/>
</dbReference>